<dbReference type="Proteomes" id="UP000466104">
    <property type="component" value="Unassembled WGS sequence"/>
</dbReference>
<dbReference type="AlphaFoldDB" id="A0A7K0J5U0"/>
<sequence length="405" mass="44728">MGVARRCIYIYHAGMARRSWGSIKVQRSGMFQASYKGPDGKRHLAPMTFRTKGQAGRWLDREAGLIATGGWSPPDQRMREEKAAEEAPTVAEAFEDWMTALSVAGRRDGTLRAYRSRFSLTILPVLGESRVRDVSRSDIRRWWSQLCDGTCPPNLVGGVVRPRTNGQTRTAYIALRSFWSWCVRNDLCEVSPVAIPEASVHRPVRVVVQDHVATPEQVRDLAAAMPDSLAVTVWLAAWCQLRQGEVLALRRGDVDLEAETIHVHASLFRPVGGGIASGPTKSDAGDRVISVPPRVMSILRDHLERFTGEDDDALVVSNPEGGFVHPSTFGRIWKRAWASCGLEGLTFHDLRHTGLTIFAQHGATVAELMHRGGHSSIEVALRYQHATAERDRALARLMDGSVASP</sequence>
<keyword evidence="3" id="KW-0233">DNA recombination</keyword>
<dbReference type="GO" id="GO:0006310">
    <property type="term" value="P:DNA recombination"/>
    <property type="evidence" value="ECO:0007669"/>
    <property type="project" value="UniProtKB-KW"/>
</dbReference>
<feature type="domain" description="Core-binding (CB)" evidence="6">
    <location>
        <begin position="88"/>
        <end position="183"/>
    </location>
</feature>
<feature type="domain" description="Tyr recombinase" evidence="5">
    <location>
        <begin position="208"/>
        <end position="396"/>
    </location>
</feature>
<dbReference type="PROSITE" id="PS51898">
    <property type="entry name" value="TYR_RECOMBINASE"/>
    <property type="match status" value="1"/>
</dbReference>
<dbReference type="Gene3D" id="1.10.150.130">
    <property type="match status" value="1"/>
</dbReference>
<name>A0A7K0J5U0_9ACTN</name>
<evidence type="ECO:0000256" key="3">
    <source>
        <dbReference type="ARBA" id="ARBA00023172"/>
    </source>
</evidence>
<dbReference type="GO" id="GO:0003677">
    <property type="term" value="F:DNA binding"/>
    <property type="evidence" value="ECO:0007669"/>
    <property type="project" value="UniProtKB-UniRule"/>
</dbReference>
<dbReference type="InterPro" id="IPR011010">
    <property type="entry name" value="DNA_brk_join_enz"/>
</dbReference>
<dbReference type="PANTHER" id="PTHR30349">
    <property type="entry name" value="PHAGE INTEGRASE-RELATED"/>
    <property type="match status" value="1"/>
</dbReference>
<evidence type="ECO:0000313" key="7">
    <source>
        <dbReference type="EMBL" id="MSS45272.1"/>
    </source>
</evidence>
<dbReference type="InterPro" id="IPR002104">
    <property type="entry name" value="Integrase_catalytic"/>
</dbReference>
<evidence type="ECO:0000313" key="8">
    <source>
        <dbReference type="Proteomes" id="UP000466104"/>
    </source>
</evidence>
<evidence type="ECO:0000259" key="6">
    <source>
        <dbReference type="PROSITE" id="PS51900"/>
    </source>
</evidence>
<dbReference type="InterPro" id="IPR050090">
    <property type="entry name" value="Tyrosine_recombinase_XerCD"/>
</dbReference>
<keyword evidence="8" id="KW-1185">Reference proteome</keyword>
<dbReference type="InterPro" id="IPR010998">
    <property type="entry name" value="Integrase_recombinase_N"/>
</dbReference>
<dbReference type="GO" id="GO:0015074">
    <property type="term" value="P:DNA integration"/>
    <property type="evidence" value="ECO:0007669"/>
    <property type="project" value="InterPro"/>
</dbReference>
<comment type="similarity">
    <text evidence="1">Belongs to the 'phage' integrase family.</text>
</comment>
<dbReference type="InterPro" id="IPR058717">
    <property type="entry name" value="Phage_L5_Integrase_N"/>
</dbReference>
<evidence type="ECO:0000256" key="1">
    <source>
        <dbReference type="ARBA" id="ARBA00008857"/>
    </source>
</evidence>
<dbReference type="InterPro" id="IPR013762">
    <property type="entry name" value="Integrase-like_cat_sf"/>
</dbReference>
<gene>
    <name evidence="7" type="ORF">FYJ43_04270</name>
</gene>
<dbReference type="CDD" id="cd01189">
    <property type="entry name" value="INT_ICEBs1_C_like"/>
    <property type="match status" value="1"/>
</dbReference>
<dbReference type="PANTHER" id="PTHR30349:SF64">
    <property type="entry name" value="PROPHAGE INTEGRASE INTD-RELATED"/>
    <property type="match status" value="1"/>
</dbReference>
<protein>
    <submittedName>
        <fullName evidence="7">Site-specific integrase</fullName>
    </submittedName>
</protein>
<evidence type="ECO:0000256" key="2">
    <source>
        <dbReference type="ARBA" id="ARBA00023125"/>
    </source>
</evidence>
<comment type="caution">
    <text evidence="7">The sequence shown here is derived from an EMBL/GenBank/DDBJ whole genome shotgun (WGS) entry which is preliminary data.</text>
</comment>
<dbReference type="Pfam" id="PF26003">
    <property type="entry name" value="Integrase_N_phage"/>
    <property type="match status" value="1"/>
</dbReference>
<dbReference type="PROSITE" id="PS51900">
    <property type="entry name" value="CB"/>
    <property type="match status" value="1"/>
</dbReference>
<dbReference type="Gene3D" id="1.10.443.10">
    <property type="entry name" value="Intergrase catalytic core"/>
    <property type="match status" value="1"/>
</dbReference>
<keyword evidence="2 4" id="KW-0238">DNA-binding</keyword>
<organism evidence="7 8">
    <name type="scientific">Cutibacterium porci</name>
    <dbReference type="NCBI Taxonomy" id="2605781"/>
    <lineage>
        <taxon>Bacteria</taxon>
        <taxon>Bacillati</taxon>
        <taxon>Actinomycetota</taxon>
        <taxon>Actinomycetes</taxon>
        <taxon>Propionibacteriales</taxon>
        <taxon>Propionibacteriaceae</taxon>
        <taxon>Cutibacterium</taxon>
    </lineage>
</organism>
<accession>A0A7K0J5U0</accession>
<reference evidence="7 8" key="1">
    <citation type="submission" date="2019-08" db="EMBL/GenBank/DDBJ databases">
        <title>In-depth cultivation of the pig gut microbiome towards novel bacterial diversity and tailored functional studies.</title>
        <authorList>
            <person name="Wylensek D."/>
            <person name="Hitch T.C.A."/>
            <person name="Clavel T."/>
        </authorList>
    </citation>
    <scope>NUCLEOTIDE SEQUENCE [LARGE SCALE GENOMIC DNA]</scope>
    <source>
        <strain evidence="7 8">WCA-380-WT-3A</strain>
    </source>
</reference>
<dbReference type="InterPro" id="IPR044068">
    <property type="entry name" value="CB"/>
</dbReference>
<evidence type="ECO:0000259" key="5">
    <source>
        <dbReference type="PROSITE" id="PS51898"/>
    </source>
</evidence>
<dbReference type="Pfam" id="PF00589">
    <property type="entry name" value="Phage_integrase"/>
    <property type="match status" value="1"/>
</dbReference>
<dbReference type="SUPFAM" id="SSF56349">
    <property type="entry name" value="DNA breaking-rejoining enzymes"/>
    <property type="match status" value="1"/>
</dbReference>
<proteinExistence type="inferred from homology"/>
<evidence type="ECO:0000256" key="4">
    <source>
        <dbReference type="PROSITE-ProRule" id="PRU01248"/>
    </source>
</evidence>
<dbReference type="EMBL" id="VUMG01000002">
    <property type="protein sequence ID" value="MSS45272.1"/>
    <property type="molecule type" value="Genomic_DNA"/>
</dbReference>